<evidence type="ECO:0000313" key="3">
    <source>
        <dbReference type="Proteomes" id="UP001460270"/>
    </source>
</evidence>
<dbReference type="AlphaFoldDB" id="A0AAW0PVL8"/>
<dbReference type="EMBL" id="JBBPFD010000004">
    <property type="protein sequence ID" value="KAK7930069.1"/>
    <property type="molecule type" value="Genomic_DNA"/>
</dbReference>
<feature type="region of interest" description="Disordered" evidence="1">
    <location>
        <begin position="1"/>
        <end position="35"/>
    </location>
</feature>
<protein>
    <submittedName>
        <fullName evidence="2">Uncharacterized protein</fullName>
    </submittedName>
</protein>
<organism evidence="2 3">
    <name type="scientific">Mugilogobius chulae</name>
    <name type="common">yellowstripe goby</name>
    <dbReference type="NCBI Taxonomy" id="88201"/>
    <lineage>
        <taxon>Eukaryota</taxon>
        <taxon>Metazoa</taxon>
        <taxon>Chordata</taxon>
        <taxon>Craniata</taxon>
        <taxon>Vertebrata</taxon>
        <taxon>Euteleostomi</taxon>
        <taxon>Actinopterygii</taxon>
        <taxon>Neopterygii</taxon>
        <taxon>Teleostei</taxon>
        <taxon>Neoteleostei</taxon>
        <taxon>Acanthomorphata</taxon>
        <taxon>Gobiaria</taxon>
        <taxon>Gobiiformes</taxon>
        <taxon>Gobioidei</taxon>
        <taxon>Gobiidae</taxon>
        <taxon>Gobionellinae</taxon>
        <taxon>Mugilogobius</taxon>
    </lineage>
</organism>
<evidence type="ECO:0000313" key="2">
    <source>
        <dbReference type="EMBL" id="KAK7930069.1"/>
    </source>
</evidence>
<reference evidence="3" key="1">
    <citation type="submission" date="2024-04" db="EMBL/GenBank/DDBJ databases">
        <title>Salinicola lusitanus LLJ914,a marine bacterium isolated from the Okinawa Trough.</title>
        <authorList>
            <person name="Li J."/>
        </authorList>
    </citation>
    <scope>NUCLEOTIDE SEQUENCE [LARGE SCALE GENOMIC DNA]</scope>
</reference>
<evidence type="ECO:0000256" key="1">
    <source>
        <dbReference type="SAM" id="MobiDB-lite"/>
    </source>
</evidence>
<name>A0AAW0PVL8_9GOBI</name>
<dbReference type="Proteomes" id="UP001460270">
    <property type="component" value="Unassembled WGS sequence"/>
</dbReference>
<feature type="compositionally biased region" description="Basic and acidic residues" evidence="1">
    <location>
        <begin position="1"/>
        <end position="12"/>
    </location>
</feature>
<comment type="caution">
    <text evidence="2">The sequence shown here is derived from an EMBL/GenBank/DDBJ whole genome shotgun (WGS) entry which is preliminary data.</text>
</comment>
<keyword evidence="3" id="KW-1185">Reference proteome</keyword>
<proteinExistence type="predicted"/>
<accession>A0AAW0PVL8</accession>
<gene>
    <name evidence="2" type="ORF">WMY93_006464</name>
</gene>
<feature type="compositionally biased region" description="Basic and acidic residues" evidence="1">
    <location>
        <begin position="23"/>
        <end position="32"/>
    </location>
</feature>
<sequence>MEESPSNEKPRAASDTSGTCVSPDHHRRERSFTDIFTKLSKRPKVTMKDASTNTTPLDLYEVPAPPLPPKKINYGYLALLRPDVQADVHQTYKEVSSKNMNIECGLLYAVNVQPKQEVATETTKAETVEDSEEVEAPWYGIVNEGSQTSTQNSHSRIESCCSLSSFQIVTADGLAKEVLTSDELAMYFENKWRTSAVSVPPPPTDLYHSYMTVSELDPEGDYDTVDDKFTLKKSKSMEQIMKAVKTNTKKDTPKVNMVELQESLYLEPPKLTLPPSPSISRQYQSSVFYKCTNPGNALPKDIPKPVTLRLGKNKGKPRKFSVDEAQLNDTIKPRSRFYT</sequence>